<keyword evidence="1" id="KW-0472">Membrane</keyword>
<dbReference type="EnsemblProtists" id="HpaT811049">
    <property type="protein sequence ID" value="HpaP811049"/>
    <property type="gene ID" value="HpaG811049"/>
</dbReference>
<organism evidence="2 3">
    <name type="scientific">Hyaloperonospora arabidopsidis (strain Emoy2)</name>
    <name type="common">Downy mildew agent</name>
    <name type="synonym">Peronospora arabidopsidis</name>
    <dbReference type="NCBI Taxonomy" id="559515"/>
    <lineage>
        <taxon>Eukaryota</taxon>
        <taxon>Sar</taxon>
        <taxon>Stramenopiles</taxon>
        <taxon>Oomycota</taxon>
        <taxon>Peronosporomycetes</taxon>
        <taxon>Peronosporales</taxon>
        <taxon>Peronosporaceae</taxon>
        <taxon>Hyaloperonospora</taxon>
    </lineage>
</organism>
<reference evidence="3" key="1">
    <citation type="journal article" date="2010" name="Science">
        <title>Signatures of adaptation to obligate biotrophy in the Hyaloperonospora arabidopsidis genome.</title>
        <authorList>
            <person name="Baxter L."/>
            <person name="Tripathy S."/>
            <person name="Ishaque N."/>
            <person name="Boot N."/>
            <person name="Cabral A."/>
            <person name="Kemen E."/>
            <person name="Thines M."/>
            <person name="Ah-Fong A."/>
            <person name="Anderson R."/>
            <person name="Badejoko W."/>
            <person name="Bittner-Eddy P."/>
            <person name="Boore J.L."/>
            <person name="Chibucos M.C."/>
            <person name="Coates M."/>
            <person name="Dehal P."/>
            <person name="Delehaunty K."/>
            <person name="Dong S."/>
            <person name="Downton P."/>
            <person name="Dumas B."/>
            <person name="Fabro G."/>
            <person name="Fronick C."/>
            <person name="Fuerstenberg S.I."/>
            <person name="Fulton L."/>
            <person name="Gaulin E."/>
            <person name="Govers F."/>
            <person name="Hughes L."/>
            <person name="Humphray S."/>
            <person name="Jiang R.H."/>
            <person name="Judelson H."/>
            <person name="Kamoun S."/>
            <person name="Kyung K."/>
            <person name="Meijer H."/>
            <person name="Minx P."/>
            <person name="Morris P."/>
            <person name="Nelson J."/>
            <person name="Phuntumart V."/>
            <person name="Qutob D."/>
            <person name="Rehmany A."/>
            <person name="Rougon-Cardoso A."/>
            <person name="Ryden P."/>
            <person name="Torto-Alalibo T."/>
            <person name="Studholme D."/>
            <person name="Wang Y."/>
            <person name="Win J."/>
            <person name="Wood J."/>
            <person name="Clifton S.W."/>
            <person name="Rogers J."/>
            <person name="Van den Ackerveken G."/>
            <person name="Jones J.D."/>
            <person name="McDowell J.M."/>
            <person name="Beynon J."/>
            <person name="Tyler B.M."/>
        </authorList>
    </citation>
    <scope>NUCLEOTIDE SEQUENCE [LARGE SCALE GENOMIC DNA]</scope>
    <source>
        <strain evidence="3">Emoy2</strain>
    </source>
</reference>
<evidence type="ECO:0000313" key="3">
    <source>
        <dbReference type="Proteomes" id="UP000011713"/>
    </source>
</evidence>
<sequence length="214" mass="23984">MDALYGSWCGKLLRVASDGENAMTDRHAGLVTRLCAADEHPVLRTWCAPHQINLEMKHSSANVFQGEWVAKAHAFSVFLRAQNSLITEMNVKRPKLTTRWVQYGIVLIFFITYRRRLVNYAADHQNFVPPSPFWWIMTYAASPAISSVNKIIVVLQNKALLIAQQDEHIVNLIGSFVAMLSIDSTDGPMDGYFSNGGMRIAYADIVAHIEDQGS</sequence>
<keyword evidence="1" id="KW-1133">Transmembrane helix</keyword>
<dbReference type="AlphaFoldDB" id="M4BWZ8"/>
<dbReference type="Proteomes" id="UP000011713">
    <property type="component" value="Unassembled WGS sequence"/>
</dbReference>
<evidence type="ECO:0000313" key="2">
    <source>
        <dbReference type="EnsemblProtists" id="HpaP811049"/>
    </source>
</evidence>
<feature type="transmembrane region" description="Helical" evidence="1">
    <location>
        <begin position="96"/>
        <end position="113"/>
    </location>
</feature>
<accession>M4BWZ8</accession>
<dbReference type="STRING" id="559515.M4BWZ8"/>
<dbReference type="EMBL" id="JH598010">
    <property type="status" value="NOT_ANNOTATED_CDS"/>
    <property type="molecule type" value="Genomic_DNA"/>
</dbReference>
<keyword evidence="3" id="KW-1185">Reference proteome</keyword>
<feature type="transmembrane region" description="Helical" evidence="1">
    <location>
        <begin position="133"/>
        <end position="155"/>
    </location>
</feature>
<proteinExistence type="predicted"/>
<protein>
    <recommendedName>
        <fullName evidence="4">DUF659 domain-containing protein</fullName>
    </recommendedName>
</protein>
<dbReference type="VEuPathDB" id="FungiDB:HpaG811049"/>
<dbReference type="PANTHER" id="PTHR37067">
    <property type="entry name" value="PX DOMAIN-CONTAINING PROTEIN"/>
    <property type="match status" value="1"/>
</dbReference>
<name>M4BWZ8_HYAAE</name>
<dbReference type="PANTHER" id="PTHR37067:SF3">
    <property type="entry name" value="PX DOMAIN-CONTAINING PROTEIN"/>
    <property type="match status" value="1"/>
</dbReference>
<evidence type="ECO:0000256" key="1">
    <source>
        <dbReference type="SAM" id="Phobius"/>
    </source>
</evidence>
<dbReference type="HOGENOM" id="CLU_112239_0_0_1"/>
<evidence type="ECO:0008006" key="4">
    <source>
        <dbReference type="Google" id="ProtNLM"/>
    </source>
</evidence>
<reference evidence="2" key="2">
    <citation type="submission" date="2015-06" db="UniProtKB">
        <authorList>
            <consortium name="EnsemblProtists"/>
        </authorList>
    </citation>
    <scope>IDENTIFICATION</scope>
    <source>
        <strain evidence="2">Emoy2</strain>
    </source>
</reference>
<keyword evidence="1" id="KW-0812">Transmembrane</keyword>
<dbReference type="InParanoid" id="M4BWZ8"/>